<evidence type="ECO:0000259" key="7">
    <source>
        <dbReference type="PROSITE" id="PS51987"/>
    </source>
</evidence>
<dbReference type="GO" id="GO:0005524">
    <property type="term" value="F:ATP binding"/>
    <property type="evidence" value="ECO:0007669"/>
    <property type="project" value="UniProtKB-KW"/>
</dbReference>
<proteinExistence type="inferred from homology"/>
<comment type="caution">
    <text evidence="8">The sequence shown here is derived from an EMBL/GenBank/DDBJ whole genome shotgun (WGS) entry which is preliminary data.</text>
</comment>
<evidence type="ECO:0000256" key="2">
    <source>
        <dbReference type="ARBA" id="ARBA00022598"/>
    </source>
</evidence>
<sequence>MQPREVESAADARAIVEERGLSHVKVGLFDNDGVMRGKYMSREKFFSSLEHGFAFCDVVLGWDSKDQLYDNVRYTGWHTGYPDAPVRILPQSCREVPFEEGMLLFLAEFAGPAEAVCPRAALRRVLQRAEALGFLPMAALEYEFFLFDETPDSVREKGFRDLQPMTPGWFGYSMLRNSVHAELYHELLELCETMDFPLEGIHTETGPGVVEAAIAVDRAGEAADKAALFKTFTKVLAQRNGLMATFMAKWSPDYPGQSGHIHLSLRSADGATSAFHDPDGPFNMSEIQRRFIAGQQRLMPQLLALLAPTVNSYTRLIPGFWAPTDATWGVENRTTALRVIPGSDKSQRVEYRLGSADANPYLALAAALGAGLYGIEQGWEPTPRVEGNAYQQQHPPELALPRTLWDAAQALKQSTAARELLGDAFVEHFAASREWEEREFRRHITDWELERYFEII</sequence>
<evidence type="ECO:0000256" key="4">
    <source>
        <dbReference type="ARBA" id="ARBA00022840"/>
    </source>
</evidence>
<accession>A0A831RK89</accession>
<evidence type="ECO:0000256" key="3">
    <source>
        <dbReference type="ARBA" id="ARBA00022741"/>
    </source>
</evidence>
<feature type="domain" description="GS catalytic" evidence="7">
    <location>
        <begin position="118"/>
        <end position="456"/>
    </location>
</feature>
<dbReference type="EMBL" id="DRKP01000041">
    <property type="protein sequence ID" value="HEB95417.1"/>
    <property type="molecule type" value="Genomic_DNA"/>
</dbReference>
<dbReference type="InterPro" id="IPR014746">
    <property type="entry name" value="Gln_synth/guanido_kin_cat_dom"/>
</dbReference>
<gene>
    <name evidence="8" type="ORF">ENI96_03160</name>
</gene>
<dbReference type="GO" id="GO:0006576">
    <property type="term" value="P:biogenic amine metabolic process"/>
    <property type="evidence" value="ECO:0007669"/>
    <property type="project" value="UniProtKB-ARBA"/>
</dbReference>
<name>A0A831RK89_9GAMM</name>
<dbReference type="InterPro" id="IPR008146">
    <property type="entry name" value="Gln_synth_cat_dom"/>
</dbReference>
<comment type="similarity">
    <text evidence="1 5 6">Belongs to the glutamine synthetase family.</text>
</comment>
<keyword evidence="2" id="KW-0436">Ligase</keyword>
<dbReference type="SUPFAM" id="SSF55931">
    <property type="entry name" value="Glutamine synthetase/guanido kinase"/>
    <property type="match status" value="1"/>
</dbReference>
<dbReference type="SMART" id="SM01230">
    <property type="entry name" value="Gln-synt_C"/>
    <property type="match status" value="1"/>
</dbReference>
<dbReference type="Proteomes" id="UP000886251">
    <property type="component" value="Unassembled WGS sequence"/>
</dbReference>
<dbReference type="GO" id="GO:0042402">
    <property type="term" value="P:biogenic amine catabolic process"/>
    <property type="evidence" value="ECO:0007669"/>
    <property type="project" value="UniProtKB-ARBA"/>
</dbReference>
<dbReference type="PANTHER" id="PTHR43785:SF12">
    <property type="entry name" value="TYPE-1 GLUTAMINE SYNTHETASE 2"/>
    <property type="match status" value="1"/>
</dbReference>
<evidence type="ECO:0000256" key="6">
    <source>
        <dbReference type="RuleBase" id="RU000384"/>
    </source>
</evidence>
<reference evidence="8" key="1">
    <citation type="journal article" date="2020" name="mSystems">
        <title>Genome- and Community-Level Interaction Insights into Carbon Utilization and Element Cycling Functions of Hydrothermarchaeota in Hydrothermal Sediment.</title>
        <authorList>
            <person name="Zhou Z."/>
            <person name="Liu Y."/>
            <person name="Xu W."/>
            <person name="Pan J."/>
            <person name="Luo Z.H."/>
            <person name="Li M."/>
        </authorList>
    </citation>
    <scope>NUCLEOTIDE SEQUENCE [LARGE SCALE GENOMIC DNA]</scope>
    <source>
        <strain evidence="8">HyVt-443</strain>
    </source>
</reference>
<evidence type="ECO:0000313" key="8">
    <source>
        <dbReference type="EMBL" id="HEB95417.1"/>
    </source>
</evidence>
<protein>
    <submittedName>
        <fullName evidence="8">Glutamine synthetase</fullName>
    </submittedName>
</protein>
<evidence type="ECO:0000256" key="5">
    <source>
        <dbReference type="PROSITE-ProRule" id="PRU01331"/>
    </source>
</evidence>
<dbReference type="PANTHER" id="PTHR43785">
    <property type="entry name" value="GAMMA-GLUTAMYLPUTRESCINE SYNTHETASE"/>
    <property type="match status" value="1"/>
</dbReference>
<dbReference type="PROSITE" id="PS51987">
    <property type="entry name" value="GS_CATALYTIC"/>
    <property type="match status" value="1"/>
</dbReference>
<organism evidence="8">
    <name type="scientific">Sedimenticola thiotaurini</name>
    <dbReference type="NCBI Taxonomy" id="1543721"/>
    <lineage>
        <taxon>Bacteria</taxon>
        <taxon>Pseudomonadati</taxon>
        <taxon>Pseudomonadota</taxon>
        <taxon>Gammaproteobacteria</taxon>
        <taxon>Chromatiales</taxon>
        <taxon>Sedimenticolaceae</taxon>
        <taxon>Sedimenticola</taxon>
    </lineage>
</organism>
<dbReference type="FunFam" id="3.30.590.10:FF:000005">
    <property type="entry name" value="Probable glutamine synthetase"/>
    <property type="match status" value="1"/>
</dbReference>
<keyword evidence="4" id="KW-0067">ATP-binding</keyword>
<dbReference type="Pfam" id="PF00120">
    <property type="entry name" value="Gln-synt_C"/>
    <property type="match status" value="1"/>
</dbReference>
<dbReference type="AlphaFoldDB" id="A0A831RK89"/>
<keyword evidence="3" id="KW-0547">Nucleotide-binding</keyword>
<dbReference type="Gene3D" id="3.30.590.10">
    <property type="entry name" value="Glutamine synthetase/guanido kinase, catalytic domain"/>
    <property type="match status" value="1"/>
</dbReference>
<evidence type="ECO:0000256" key="1">
    <source>
        <dbReference type="ARBA" id="ARBA00009897"/>
    </source>
</evidence>
<dbReference type="GO" id="GO:0004356">
    <property type="term" value="F:glutamine synthetase activity"/>
    <property type="evidence" value="ECO:0007669"/>
    <property type="project" value="InterPro"/>
</dbReference>